<evidence type="ECO:0008006" key="5">
    <source>
        <dbReference type="Google" id="ProtNLM"/>
    </source>
</evidence>
<evidence type="ECO:0000313" key="3">
    <source>
        <dbReference type="EMBL" id="KAK9096667.1"/>
    </source>
</evidence>
<reference evidence="3 4" key="1">
    <citation type="submission" date="2024-01" db="EMBL/GenBank/DDBJ databases">
        <title>Genome assemblies of Stephania.</title>
        <authorList>
            <person name="Yang L."/>
        </authorList>
    </citation>
    <scope>NUCLEOTIDE SEQUENCE [LARGE SCALE GENOMIC DNA]</scope>
    <source>
        <strain evidence="3">QJT</strain>
        <tissue evidence="3">Leaf</tissue>
    </source>
</reference>
<keyword evidence="4" id="KW-1185">Reference proteome</keyword>
<organism evidence="3 4">
    <name type="scientific">Stephania japonica</name>
    <dbReference type="NCBI Taxonomy" id="461633"/>
    <lineage>
        <taxon>Eukaryota</taxon>
        <taxon>Viridiplantae</taxon>
        <taxon>Streptophyta</taxon>
        <taxon>Embryophyta</taxon>
        <taxon>Tracheophyta</taxon>
        <taxon>Spermatophyta</taxon>
        <taxon>Magnoliopsida</taxon>
        <taxon>Ranunculales</taxon>
        <taxon>Menispermaceae</taxon>
        <taxon>Menispermoideae</taxon>
        <taxon>Cissampelideae</taxon>
        <taxon>Stephania</taxon>
    </lineage>
</organism>
<gene>
    <name evidence="3" type="ORF">Sjap_022164</name>
</gene>
<dbReference type="EMBL" id="JBBNAE010000009">
    <property type="protein sequence ID" value="KAK9096667.1"/>
    <property type="molecule type" value="Genomic_DNA"/>
</dbReference>
<feature type="signal peptide" evidence="2">
    <location>
        <begin position="1"/>
        <end position="28"/>
    </location>
</feature>
<dbReference type="PROSITE" id="PS51257">
    <property type="entry name" value="PROKAR_LIPOPROTEIN"/>
    <property type="match status" value="1"/>
</dbReference>
<keyword evidence="1" id="KW-1133">Transmembrane helix</keyword>
<comment type="caution">
    <text evidence="3">The sequence shown here is derived from an EMBL/GenBank/DDBJ whole genome shotgun (WGS) entry which is preliminary data.</text>
</comment>
<dbReference type="Proteomes" id="UP001417504">
    <property type="component" value="Unassembled WGS sequence"/>
</dbReference>
<protein>
    <recommendedName>
        <fullName evidence="5">Secreted protein</fullName>
    </recommendedName>
</protein>
<sequence length="123" mass="14008">MQRKSCFVASLMLVLVFACMCVFFFCRALNEIGEEVGSYFVNQLSKHAIEYFFLVFCVKTTVEKKKKKQKQRLIICLKSPCLHPFSCLPSILLFVHRLLQLCSLVVSSTLLHRWSAAGARGLA</sequence>
<evidence type="ECO:0000256" key="1">
    <source>
        <dbReference type="SAM" id="Phobius"/>
    </source>
</evidence>
<accession>A0AAP0ERH2</accession>
<evidence type="ECO:0000313" key="4">
    <source>
        <dbReference type="Proteomes" id="UP001417504"/>
    </source>
</evidence>
<evidence type="ECO:0000256" key="2">
    <source>
        <dbReference type="SAM" id="SignalP"/>
    </source>
</evidence>
<keyword evidence="1" id="KW-0472">Membrane</keyword>
<proteinExistence type="predicted"/>
<dbReference type="AlphaFoldDB" id="A0AAP0ERH2"/>
<name>A0AAP0ERH2_9MAGN</name>
<feature type="chain" id="PRO_5042953584" description="Secreted protein" evidence="2">
    <location>
        <begin position="29"/>
        <end position="123"/>
    </location>
</feature>
<feature type="transmembrane region" description="Helical" evidence="1">
    <location>
        <begin position="44"/>
        <end position="62"/>
    </location>
</feature>
<keyword evidence="1" id="KW-0812">Transmembrane</keyword>
<keyword evidence="2" id="KW-0732">Signal</keyword>